<evidence type="ECO:0000313" key="11">
    <source>
        <dbReference type="Proteomes" id="UP000219338"/>
    </source>
</evidence>
<feature type="compositionally biased region" description="Basic residues" evidence="8">
    <location>
        <begin position="993"/>
        <end position="1002"/>
    </location>
</feature>
<dbReference type="PANTHER" id="PTHR14418:SF5">
    <property type="entry name" value="CONDENSIN COMPLEX SUBUNIT 3"/>
    <property type="match status" value="1"/>
</dbReference>
<protein>
    <recommendedName>
        <fullName evidence="9">Nuclear condensin complex subunit 3 C-terminal domain-containing protein</fullName>
    </recommendedName>
</protein>
<dbReference type="Pfam" id="PF12719">
    <property type="entry name" value="Cnd3"/>
    <property type="match status" value="1"/>
</dbReference>
<keyword evidence="11" id="KW-1185">Reference proteome</keyword>
<evidence type="ECO:0000256" key="4">
    <source>
        <dbReference type="ARBA" id="ARBA00022618"/>
    </source>
</evidence>
<evidence type="ECO:0000256" key="3">
    <source>
        <dbReference type="ARBA" id="ARBA00022454"/>
    </source>
</evidence>
<dbReference type="OMA" id="XYIQSIP"/>
<accession>A0A284QQC7</accession>
<feature type="domain" description="Nuclear condensin complex subunit 3 C-terminal" evidence="9">
    <location>
        <begin position="567"/>
        <end position="844"/>
    </location>
</feature>
<evidence type="ECO:0000256" key="5">
    <source>
        <dbReference type="ARBA" id="ARBA00022776"/>
    </source>
</evidence>
<keyword evidence="3" id="KW-0158">Chromosome</keyword>
<evidence type="ECO:0000256" key="7">
    <source>
        <dbReference type="ARBA" id="ARBA00023306"/>
    </source>
</evidence>
<dbReference type="InterPro" id="IPR027165">
    <property type="entry name" value="CND3"/>
</dbReference>
<sequence length="1105" mass="123965">MVKSSCVLDDLHDLVSVRLDEVQGSIANHRKNCVGLYKLHVQAAKFTAPKLDGEVAFEDAFVGMLSRVLVIKKGPAADRVVRFIGTYVKHIHAKTLENAEKKGKTVDDDTLASRFTTRILQWLLEGFLAKNKIVRGRAVHIVAEMIAHIGDIDEDTYDILRDGLVERICDKEPLIRSHAVAALSKLAGTEDPDELQADERTILELLLDVVTYDHSPEVRRTALVNLPIAPQCMKAILTRTRDTDPVTRKLVYSTALPKLGDPRKLTIAQREDVVKTGLGDREPAVRVAASKMLANWFDLVHSKNQETSIKVSWEGDDGGVMKGFIQFLCLFDVVGPGVAIAVDAVLSQFNLRPTLLDTFVFTDQFWKTLTPESAVLARVFVEHCHSTENQQRLEEASLPVVTAFAFYLQDGYNHLVKLLNEATILGSDGDDEESEQREEDIAKQEAVLSELLQMALKLDYMDELGRRKVFSVVKNMLAHPELPPDLIEPCLDVLKEISPSERELIRVIVEIVVDLRDDDDNEIAEGDISRSDTTQTTIRKEGSMRRMRNLESMSVEEKREADLTDMRCLTLCIGMLERVHGTFEDNSTLEGMLADLIIPAVKRKELPMREKGLVSLGLCCLIAKNMALSSFQLFLSQIQNAPEELRLRVLQVVFDLLVMYEYEFLSRSEEVAEQIITFLVQTLEVEESNAVQAVLCIGICKLLLAGLVKDPKVLTTLVLTYISPSTSDNPELRQCLSYFFPVYCYSSLENQARMQTIFIDAFNLASQLHGELEEGQELISLQQFSLLLMDWINPEKSVDVMPELTPNKNFHAYLAVDILLALYDEDKDDNERKVLCQLLSQLNITPELDPRTILKLSVLLEHLNNQCPLNKVSLDKIMERFRTRVSNLFSKDLEQINEQEHMDDDFRDLYQYIGVAVPAAGNARPARFERRAADERPQLDSGDDSPSSPNRHRPTTAQVRGKGKAKSTASATHESDDDADFAPIEAVVTPMKPSRKRAHTPSKHPAVSSPTRKKRSGAKPASKDRSQIARTPSPLPTRRSTRQTPKVKTYVEEDSDEEEGDQVDEEIDEQEDEEEAEVEEALVADVSLPPVSDGDDEVAESGSDD</sequence>
<dbReference type="InterPro" id="IPR016024">
    <property type="entry name" value="ARM-type_fold"/>
</dbReference>
<dbReference type="OrthoDB" id="27187at2759"/>
<dbReference type="GO" id="GO:0007076">
    <property type="term" value="P:mitotic chromosome condensation"/>
    <property type="evidence" value="ECO:0007669"/>
    <property type="project" value="InterPro"/>
</dbReference>
<evidence type="ECO:0000256" key="8">
    <source>
        <dbReference type="SAM" id="MobiDB-lite"/>
    </source>
</evidence>
<dbReference type="PANTHER" id="PTHR14418">
    <property type="entry name" value="CONDENSIN COMPLEX SUBUNIT 3-RELATED"/>
    <property type="match status" value="1"/>
</dbReference>
<dbReference type="Proteomes" id="UP000219338">
    <property type="component" value="Unassembled WGS sequence"/>
</dbReference>
<dbReference type="Gene3D" id="1.25.10.10">
    <property type="entry name" value="Leucine-rich Repeat Variant"/>
    <property type="match status" value="1"/>
</dbReference>
<evidence type="ECO:0000259" key="9">
    <source>
        <dbReference type="Pfam" id="PF12719"/>
    </source>
</evidence>
<evidence type="ECO:0000313" key="10">
    <source>
        <dbReference type="EMBL" id="SJK98676.1"/>
    </source>
</evidence>
<comment type="subcellular location">
    <subcellularLocation>
        <location evidence="1">Chromosome</location>
    </subcellularLocation>
</comment>
<evidence type="ECO:0000256" key="2">
    <source>
        <dbReference type="ARBA" id="ARBA00006533"/>
    </source>
</evidence>
<name>A0A284QQC7_ARMOS</name>
<keyword evidence="7" id="KW-0131">Cell cycle</keyword>
<dbReference type="SUPFAM" id="SSF48371">
    <property type="entry name" value="ARM repeat"/>
    <property type="match status" value="1"/>
</dbReference>
<keyword evidence="4" id="KW-0132">Cell division</keyword>
<keyword evidence="5" id="KW-0498">Mitosis</keyword>
<dbReference type="InterPro" id="IPR011989">
    <property type="entry name" value="ARM-like"/>
</dbReference>
<gene>
    <name evidence="10" type="ORF">ARMOST_01945</name>
</gene>
<dbReference type="STRING" id="47428.A0A284QQC7"/>
<feature type="compositionally biased region" description="Acidic residues" evidence="8">
    <location>
        <begin position="1093"/>
        <end position="1105"/>
    </location>
</feature>
<dbReference type="GO" id="GO:0051301">
    <property type="term" value="P:cell division"/>
    <property type="evidence" value="ECO:0007669"/>
    <property type="project" value="UniProtKB-KW"/>
</dbReference>
<comment type="similarity">
    <text evidence="2">Belongs to the CND3 (condensin subunit 3) family.</text>
</comment>
<proteinExistence type="inferred from homology"/>
<dbReference type="EMBL" id="FUEG01000001">
    <property type="protein sequence ID" value="SJK98676.1"/>
    <property type="molecule type" value="Genomic_DNA"/>
</dbReference>
<dbReference type="GO" id="GO:0000793">
    <property type="term" value="C:condensed chromosome"/>
    <property type="evidence" value="ECO:0007669"/>
    <property type="project" value="TreeGrafter"/>
</dbReference>
<dbReference type="GO" id="GO:0000796">
    <property type="term" value="C:condensin complex"/>
    <property type="evidence" value="ECO:0007669"/>
    <property type="project" value="InterPro"/>
</dbReference>
<dbReference type="InterPro" id="IPR025977">
    <property type="entry name" value="Cnd3_C"/>
</dbReference>
<reference evidence="11" key="1">
    <citation type="journal article" date="2017" name="Nat. Ecol. Evol.">
        <title>Genome expansion and lineage-specific genetic innovations in the forest pathogenic fungi Armillaria.</title>
        <authorList>
            <person name="Sipos G."/>
            <person name="Prasanna A.N."/>
            <person name="Walter M.C."/>
            <person name="O'Connor E."/>
            <person name="Balint B."/>
            <person name="Krizsan K."/>
            <person name="Kiss B."/>
            <person name="Hess J."/>
            <person name="Varga T."/>
            <person name="Slot J."/>
            <person name="Riley R."/>
            <person name="Boka B."/>
            <person name="Rigling D."/>
            <person name="Barry K."/>
            <person name="Lee J."/>
            <person name="Mihaltcheva S."/>
            <person name="LaButti K."/>
            <person name="Lipzen A."/>
            <person name="Waldron R."/>
            <person name="Moloney N.M."/>
            <person name="Sperisen C."/>
            <person name="Kredics L."/>
            <person name="Vagvoelgyi C."/>
            <person name="Patrignani A."/>
            <person name="Fitzpatrick D."/>
            <person name="Nagy I."/>
            <person name="Doyle S."/>
            <person name="Anderson J.B."/>
            <person name="Grigoriev I.V."/>
            <person name="Gueldener U."/>
            <person name="Muensterkoetter M."/>
            <person name="Nagy L.G."/>
        </authorList>
    </citation>
    <scope>NUCLEOTIDE SEQUENCE [LARGE SCALE GENOMIC DNA]</scope>
    <source>
        <strain evidence="11">C18/9</strain>
    </source>
</reference>
<evidence type="ECO:0000256" key="6">
    <source>
        <dbReference type="ARBA" id="ARBA00023067"/>
    </source>
</evidence>
<feature type="region of interest" description="Disordered" evidence="8">
    <location>
        <begin position="923"/>
        <end position="1105"/>
    </location>
</feature>
<dbReference type="AlphaFoldDB" id="A0A284QQC7"/>
<feature type="compositionally biased region" description="Basic and acidic residues" evidence="8">
    <location>
        <begin position="926"/>
        <end position="938"/>
    </location>
</feature>
<keyword evidence="6" id="KW-0226">DNA condensation</keyword>
<organism evidence="10 11">
    <name type="scientific">Armillaria ostoyae</name>
    <name type="common">Armillaria root rot fungus</name>
    <dbReference type="NCBI Taxonomy" id="47428"/>
    <lineage>
        <taxon>Eukaryota</taxon>
        <taxon>Fungi</taxon>
        <taxon>Dikarya</taxon>
        <taxon>Basidiomycota</taxon>
        <taxon>Agaricomycotina</taxon>
        <taxon>Agaricomycetes</taxon>
        <taxon>Agaricomycetidae</taxon>
        <taxon>Agaricales</taxon>
        <taxon>Marasmiineae</taxon>
        <taxon>Physalacriaceae</taxon>
        <taxon>Armillaria</taxon>
    </lineage>
</organism>
<feature type="compositionally biased region" description="Acidic residues" evidence="8">
    <location>
        <begin position="1052"/>
        <end position="1082"/>
    </location>
</feature>
<evidence type="ECO:0000256" key="1">
    <source>
        <dbReference type="ARBA" id="ARBA00004286"/>
    </source>
</evidence>